<accession>A0ABX2T789</accession>
<dbReference type="InterPro" id="IPR029058">
    <property type="entry name" value="AB_hydrolase_fold"/>
</dbReference>
<protein>
    <submittedName>
        <fullName evidence="4">PHB depolymerase family esterase</fullName>
    </submittedName>
</protein>
<evidence type="ECO:0000313" key="4">
    <source>
        <dbReference type="EMBL" id="NYZ19023.1"/>
    </source>
</evidence>
<keyword evidence="1" id="KW-0732">Signal</keyword>
<name>A0ABX2T789_9PROT</name>
<feature type="compositionally biased region" description="Low complexity" evidence="3">
    <location>
        <begin position="56"/>
        <end position="68"/>
    </location>
</feature>
<dbReference type="Pfam" id="PF10503">
    <property type="entry name" value="Esterase_PHB"/>
    <property type="match status" value="1"/>
</dbReference>
<feature type="compositionally biased region" description="Pro residues" evidence="3">
    <location>
        <begin position="44"/>
        <end position="55"/>
    </location>
</feature>
<dbReference type="PANTHER" id="PTHR43037">
    <property type="entry name" value="UNNAMED PRODUCT-RELATED"/>
    <property type="match status" value="1"/>
</dbReference>
<keyword evidence="5" id="KW-1185">Reference proteome</keyword>
<feature type="region of interest" description="Disordered" evidence="3">
    <location>
        <begin position="32"/>
        <end position="69"/>
    </location>
</feature>
<gene>
    <name evidence="4" type="ORF">HND93_04810</name>
</gene>
<evidence type="ECO:0000256" key="2">
    <source>
        <dbReference type="ARBA" id="ARBA00022801"/>
    </source>
</evidence>
<keyword evidence="2" id="KW-0378">Hydrolase</keyword>
<dbReference type="Proteomes" id="UP000584642">
    <property type="component" value="Unassembled WGS sequence"/>
</dbReference>
<evidence type="ECO:0000256" key="3">
    <source>
        <dbReference type="SAM" id="MobiDB-lite"/>
    </source>
</evidence>
<reference evidence="4 5" key="1">
    <citation type="submission" date="2020-05" db="EMBL/GenBank/DDBJ databases">
        <title>Azospirillum oleiclasticum sp. nov, a nitrogen-fixing and heavy crude oil-emulsifying bacterium isolated from the crude oil of Yumen Oilfield.</title>
        <authorList>
            <person name="Wu D."/>
            <person name="Cai M."/>
            <person name="Zhang X."/>
        </authorList>
    </citation>
    <scope>NUCLEOTIDE SEQUENCE [LARGE SCALE GENOMIC DNA]</scope>
    <source>
        <strain evidence="4 5">ROY-1-1-2</strain>
    </source>
</reference>
<evidence type="ECO:0000256" key="1">
    <source>
        <dbReference type="ARBA" id="ARBA00022729"/>
    </source>
</evidence>
<dbReference type="EMBL" id="JABFDB010000001">
    <property type="protein sequence ID" value="NYZ19023.1"/>
    <property type="molecule type" value="Genomic_DNA"/>
</dbReference>
<organism evidence="4 5">
    <name type="scientific">Azospirillum oleiclasticum</name>
    <dbReference type="NCBI Taxonomy" id="2735135"/>
    <lineage>
        <taxon>Bacteria</taxon>
        <taxon>Pseudomonadati</taxon>
        <taxon>Pseudomonadota</taxon>
        <taxon>Alphaproteobacteria</taxon>
        <taxon>Rhodospirillales</taxon>
        <taxon>Azospirillaceae</taxon>
        <taxon>Azospirillum</taxon>
    </lineage>
</organism>
<proteinExistence type="predicted"/>
<sequence length="358" mass="37343">MDPSDMSQPTRRSALRDALTLLRRALAKLRGLLPQDARRTAPDGRPPVAEPPPAAAPAAVPAPAAAPAGQGRFLEGSVEAAAGRRDYKLYVPANLPAGPCPLLVMLHGCTQSPDDFAAGTRMNALAEEHGLLVVYPAQPESANGSRCWNWFSPADQRRDGGEPALVAAITDRVMAEHRVDAARVYVAGLSAGGAMAAILGATHPDRYAALGVHSGLPWAAASGVPSAFAAMRRGVSALRPLPRLDGVRGAPPVIVFHGDADKTVAAVNGERVVEQYSAAYGDVTLVAEEGSTPDGRAWVRSVGRTQDGAVVLEQWVVKGGGHAWFGGNPAGSYTDPAGPDASCEMLRFFLGHSRANIH</sequence>
<dbReference type="NCBIfam" id="TIGR01840">
    <property type="entry name" value="esterase_phb"/>
    <property type="match status" value="1"/>
</dbReference>
<dbReference type="Gene3D" id="3.40.50.1820">
    <property type="entry name" value="alpha/beta hydrolase"/>
    <property type="match status" value="1"/>
</dbReference>
<dbReference type="PANTHER" id="PTHR43037:SF1">
    <property type="entry name" value="BLL1128 PROTEIN"/>
    <property type="match status" value="1"/>
</dbReference>
<evidence type="ECO:0000313" key="5">
    <source>
        <dbReference type="Proteomes" id="UP000584642"/>
    </source>
</evidence>
<comment type="caution">
    <text evidence="4">The sequence shown here is derived from an EMBL/GenBank/DDBJ whole genome shotgun (WGS) entry which is preliminary data.</text>
</comment>
<dbReference type="SUPFAM" id="SSF53474">
    <property type="entry name" value="alpha/beta-Hydrolases"/>
    <property type="match status" value="1"/>
</dbReference>
<dbReference type="InterPro" id="IPR050955">
    <property type="entry name" value="Plant_Biomass_Hydrol_Est"/>
</dbReference>
<dbReference type="InterPro" id="IPR010126">
    <property type="entry name" value="Esterase_phb"/>
</dbReference>